<reference evidence="1 2" key="1">
    <citation type="journal article" date="2019" name="Nat. Ecol. Evol.">
        <title>Megaphylogeny resolves global patterns of mushroom evolution.</title>
        <authorList>
            <person name="Varga T."/>
            <person name="Krizsan K."/>
            <person name="Foldi C."/>
            <person name="Dima B."/>
            <person name="Sanchez-Garcia M."/>
            <person name="Sanchez-Ramirez S."/>
            <person name="Szollosi G.J."/>
            <person name="Szarkandi J.G."/>
            <person name="Papp V."/>
            <person name="Albert L."/>
            <person name="Andreopoulos W."/>
            <person name="Angelini C."/>
            <person name="Antonin V."/>
            <person name="Barry K.W."/>
            <person name="Bougher N.L."/>
            <person name="Buchanan P."/>
            <person name="Buyck B."/>
            <person name="Bense V."/>
            <person name="Catcheside P."/>
            <person name="Chovatia M."/>
            <person name="Cooper J."/>
            <person name="Damon W."/>
            <person name="Desjardin D."/>
            <person name="Finy P."/>
            <person name="Geml J."/>
            <person name="Haridas S."/>
            <person name="Hughes K."/>
            <person name="Justo A."/>
            <person name="Karasinski D."/>
            <person name="Kautmanova I."/>
            <person name="Kiss B."/>
            <person name="Kocsube S."/>
            <person name="Kotiranta H."/>
            <person name="LaButti K.M."/>
            <person name="Lechner B.E."/>
            <person name="Liimatainen K."/>
            <person name="Lipzen A."/>
            <person name="Lukacs Z."/>
            <person name="Mihaltcheva S."/>
            <person name="Morgado L.N."/>
            <person name="Niskanen T."/>
            <person name="Noordeloos M.E."/>
            <person name="Ohm R.A."/>
            <person name="Ortiz-Santana B."/>
            <person name="Ovrebo C."/>
            <person name="Racz N."/>
            <person name="Riley R."/>
            <person name="Savchenko A."/>
            <person name="Shiryaev A."/>
            <person name="Soop K."/>
            <person name="Spirin V."/>
            <person name="Szebenyi C."/>
            <person name="Tomsovsky M."/>
            <person name="Tulloss R.E."/>
            <person name="Uehling J."/>
            <person name="Grigoriev I.V."/>
            <person name="Vagvolgyi C."/>
            <person name="Papp T."/>
            <person name="Martin F.M."/>
            <person name="Miettinen O."/>
            <person name="Hibbett D.S."/>
            <person name="Nagy L.G."/>
        </authorList>
    </citation>
    <scope>NUCLEOTIDE SEQUENCE [LARGE SCALE GENOMIC DNA]</scope>
    <source>
        <strain evidence="1 2">CBS 962.96</strain>
    </source>
</reference>
<protein>
    <submittedName>
        <fullName evidence="1">Uncharacterized protein</fullName>
    </submittedName>
</protein>
<dbReference type="Proteomes" id="UP000297245">
    <property type="component" value="Unassembled WGS sequence"/>
</dbReference>
<proteinExistence type="predicted"/>
<evidence type="ECO:0000313" key="2">
    <source>
        <dbReference type="Proteomes" id="UP000297245"/>
    </source>
</evidence>
<dbReference type="OrthoDB" id="3202607at2759"/>
<sequence length="319" mass="36214">KSSGYIGRNWTEGPGKIWTLEEMVGPDSVFKFQLLKWDGKTSIPLVDDHGRIFAVLVGHPPNDPTWELLNDQAVDLLEKYRGLVTPDDKVSRRGLSRYMSVGYSFGGGQKIPQPLLHNRKDQRILDDLLSAECFKRLSGHLSSAFATWAPKLHQVYMDTLSSYEAHDPSFHRNFPGTAFAAATFNFDEQTETMEHVDYFNYITGWCGITALGHFNHTKGAQMILWDLKLVIQFPPVSSMLIPSCFLRHSNTAVPTGETRQSFTEFSAGGLFRYKDDEMRTRVSMSNEERKRKETEARESAREAVNIYSTFKELADTVLS</sequence>
<organism evidence="1 2">
    <name type="scientific">Dendrothele bispora (strain CBS 962.96)</name>
    <dbReference type="NCBI Taxonomy" id="1314807"/>
    <lineage>
        <taxon>Eukaryota</taxon>
        <taxon>Fungi</taxon>
        <taxon>Dikarya</taxon>
        <taxon>Basidiomycota</taxon>
        <taxon>Agaricomycotina</taxon>
        <taxon>Agaricomycetes</taxon>
        <taxon>Agaricomycetidae</taxon>
        <taxon>Agaricales</taxon>
        <taxon>Agaricales incertae sedis</taxon>
        <taxon>Dendrothele</taxon>
    </lineage>
</organism>
<dbReference type="Gene3D" id="3.60.130.30">
    <property type="match status" value="1"/>
</dbReference>
<accession>A0A4S8MEI1</accession>
<keyword evidence="2" id="KW-1185">Reference proteome</keyword>
<feature type="non-terminal residue" evidence="1">
    <location>
        <position position="1"/>
    </location>
</feature>
<gene>
    <name evidence="1" type="ORF">K435DRAFT_656233</name>
</gene>
<evidence type="ECO:0000313" key="1">
    <source>
        <dbReference type="EMBL" id="THV00980.1"/>
    </source>
</evidence>
<name>A0A4S8MEI1_DENBC</name>
<dbReference type="AlphaFoldDB" id="A0A4S8MEI1"/>
<dbReference type="EMBL" id="ML179096">
    <property type="protein sequence ID" value="THV00980.1"/>
    <property type="molecule type" value="Genomic_DNA"/>
</dbReference>